<feature type="signal peptide" evidence="1">
    <location>
        <begin position="1"/>
        <end position="18"/>
    </location>
</feature>
<keyword evidence="3" id="KW-1185">Reference proteome</keyword>
<protein>
    <recommendedName>
        <fullName evidence="4">Organic solvent tolerance-like N-terminal domain-containing protein</fullName>
    </recommendedName>
</protein>
<sequence>MMTSRLWRAALPAFLVLAACERAPDAPPADGSNPDATVGVELPAGATADGQLSGVNPGFLGATAPEDAYDLGDGAVCYIYANHVVRVSPRTEGGITGEPRGDEVAVLARGETGAREQCSEPGRIVTQEDEADTFAGIEGDVLFLDRASGEAGRMLIAMDLDANDEVLIEDAYEGDTVEIENGGLRFGTLERTTTAAADLVGVECEQGAEFVESGLEIGIVRLVEYDIDARERRETDRRVCIPLD</sequence>
<dbReference type="Proteomes" id="UP000216446">
    <property type="component" value="Unassembled WGS sequence"/>
</dbReference>
<dbReference type="PROSITE" id="PS51257">
    <property type="entry name" value="PROKAR_LIPOPROTEIN"/>
    <property type="match status" value="1"/>
</dbReference>
<dbReference type="EMBL" id="MQWB01000001">
    <property type="protein sequence ID" value="OZC02112.1"/>
    <property type="molecule type" value="Genomic_DNA"/>
</dbReference>
<evidence type="ECO:0000313" key="2">
    <source>
        <dbReference type="EMBL" id="OZC02112.1"/>
    </source>
</evidence>
<feature type="chain" id="PRO_5013283112" description="Organic solvent tolerance-like N-terminal domain-containing protein" evidence="1">
    <location>
        <begin position="19"/>
        <end position="244"/>
    </location>
</feature>
<organism evidence="2 3">
    <name type="scientific">Rubricoccus marinus</name>
    <dbReference type="NCBI Taxonomy" id="716817"/>
    <lineage>
        <taxon>Bacteria</taxon>
        <taxon>Pseudomonadati</taxon>
        <taxon>Rhodothermota</taxon>
        <taxon>Rhodothermia</taxon>
        <taxon>Rhodothermales</taxon>
        <taxon>Rubricoccaceae</taxon>
        <taxon>Rubricoccus</taxon>
    </lineage>
</organism>
<proteinExistence type="predicted"/>
<evidence type="ECO:0000256" key="1">
    <source>
        <dbReference type="SAM" id="SignalP"/>
    </source>
</evidence>
<accession>A0A259TWF4</accession>
<comment type="caution">
    <text evidence="2">The sequence shown here is derived from an EMBL/GenBank/DDBJ whole genome shotgun (WGS) entry which is preliminary data.</text>
</comment>
<name>A0A259TWF4_9BACT</name>
<dbReference type="InParanoid" id="A0A259TWF4"/>
<gene>
    <name evidence="2" type="ORF">BSZ36_03400</name>
</gene>
<reference evidence="2 3" key="1">
    <citation type="submission" date="2016-11" db="EMBL/GenBank/DDBJ databases">
        <title>Study of marine rhodopsin-containing bacteria.</title>
        <authorList>
            <person name="Yoshizawa S."/>
            <person name="Kumagai Y."/>
            <person name="Kogure K."/>
        </authorList>
    </citation>
    <scope>NUCLEOTIDE SEQUENCE [LARGE SCALE GENOMIC DNA]</scope>
    <source>
        <strain evidence="2 3">SG-29</strain>
    </source>
</reference>
<evidence type="ECO:0008006" key="4">
    <source>
        <dbReference type="Google" id="ProtNLM"/>
    </source>
</evidence>
<dbReference type="RefSeq" id="WP_094546018.1">
    <property type="nucleotide sequence ID" value="NZ_MQWB01000001.1"/>
</dbReference>
<evidence type="ECO:0000313" key="3">
    <source>
        <dbReference type="Proteomes" id="UP000216446"/>
    </source>
</evidence>
<keyword evidence="1" id="KW-0732">Signal</keyword>
<dbReference type="AlphaFoldDB" id="A0A259TWF4"/>